<sequence length="79" mass="9688">MTPLPQYIYFICPWTEWGTVHRNDTQLVIRRHLPSFVTYDYKQACKLYTYLNEKYSLQRRAGMKDIPKHKACMFFKDEY</sequence>
<proteinExistence type="predicted"/>
<protein>
    <submittedName>
        <fullName evidence="1">Uncharacterized protein</fullName>
    </submittedName>
</protein>
<reference evidence="1" key="1">
    <citation type="journal article" date="2019" name="MBio">
        <title>Virus Genomes from Deep Sea Sediments Expand the Ocean Megavirome and Support Independent Origins of Viral Gigantism.</title>
        <authorList>
            <person name="Backstrom D."/>
            <person name="Yutin N."/>
            <person name="Jorgensen S.L."/>
            <person name="Dharamshi J."/>
            <person name="Homa F."/>
            <person name="Zaremba-Niedwiedzka K."/>
            <person name="Spang A."/>
            <person name="Wolf Y.I."/>
            <person name="Koonin E.V."/>
            <person name="Ettema T.J."/>
        </authorList>
    </citation>
    <scope>NUCLEOTIDE SEQUENCE</scope>
</reference>
<organism evidence="1">
    <name type="scientific">Marseillevirus LCMAC102</name>
    <dbReference type="NCBI Taxonomy" id="2506603"/>
    <lineage>
        <taxon>Viruses</taxon>
        <taxon>Varidnaviria</taxon>
        <taxon>Bamfordvirae</taxon>
        <taxon>Nucleocytoviricota</taxon>
        <taxon>Megaviricetes</taxon>
        <taxon>Pimascovirales</taxon>
        <taxon>Pimascovirales incertae sedis</taxon>
        <taxon>Marseilleviridae</taxon>
    </lineage>
</organism>
<evidence type="ECO:0000313" key="1">
    <source>
        <dbReference type="EMBL" id="QBK86299.1"/>
    </source>
</evidence>
<accession>A0A481YT90</accession>
<dbReference type="EMBL" id="MK500334">
    <property type="protein sequence ID" value="QBK86299.1"/>
    <property type="molecule type" value="Genomic_DNA"/>
</dbReference>
<name>A0A481YT90_9VIRU</name>
<gene>
    <name evidence="1" type="ORF">LCMAC102_00940</name>
</gene>